<keyword evidence="1 5" id="KW-0597">Phosphoprotein</keyword>
<organism evidence="8 9">
    <name type="scientific">Actinoplanes derwentensis</name>
    <dbReference type="NCBI Taxonomy" id="113562"/>
    <lineage>
        <taxon>Bacteria</taxon>
        <taxon>Bacillati</taxon>
        <taxon>Actinomycetota</taxon>
        <taxon>Actinomycetes</taxon>
        <taxon>Micromonosporales</taxon>
        <taxon>Micromonosporaceae</taxon>
        <taxon>Actinoplanes</taxon>
    </lineage>
</organism>
<keyword evidence="3 8" id="KW-0238">DNA-binding</keyword>
<evidence type="ECO:0000259" key="7">
    <source>
        <dbReference type="PROSITE" id="PS50110"/>
    </source>
</evidence>
<evidence type="ECO:0000256" key="4">
    <source>
        <dbReference type="ARBA" id="ARBA00023163"/>
    </source>
</evidence>
<gene>
    <name evidence="8" type="ORF">SAMN04489716_0191</name>
</gene>
<dbReference type="InterPro" id="IPR039420">
    <property type="entry name" value="WalR-like"/>
</dbReference>
<dbReference type="SUPFAM" id="SSF46894">
    <property type="entry name" value="C-terminal effector domain of the bipartite response regulators"/>
    <property type="match status" value="1"/>
</dbReference>
<dbReference type="GO" id="GO:0000160">
    <property type="term" value="P:phosphorelay signal transduction system"/>
    <property type="evidence" value="ECO:0007669"/>
    <property type="project" value="InterPro"/>
</dbReference>
<dbReference type="GO" id="GO:0006355">
    <property type="term" value="P:regulation of DNA-templated transcription"/>
    <property type="evidence" value="ECO:0007669"/>
    <property type="project" value="InterPro"/>
</dbReference>
<dbReference type="InterPro" id="IPR001789">
    <property type="entry name" value="Sig_transdc_resp-reg_receiver"/>
</dbReference>
<dbReference type="Gene3D" id="3.40.50.2300">
    <property type="match status" value="1"/>
</dbReference>
<evidence type="ECO:0000259" key="6">
    <source>
        <dbReference type="PROSITE" id="PS50043"/>
    </source>
</evidence>
<dbReference type="Proteomes" id="UP000198688">
    <property type="component" value="Chromosome I"/>
</dbReference>
<dbReference type="AlphaFoldDB" id="A0A1H1Q2W9"/>
<dbReference type="STRING" id="113562.SAMN04489716_0191"/>
<feature type="modified residue" description="4-aspartylphosphate" evidence="5">
    <location>
        <position position="108"/>
    </location>
</feature>
<sequence>MADMIPTRLGPRPLASTAAADLGVARGGTTDRGGTVGQITDSRVTDGGIGGDRRVIRLLIADDDALVRAGLRILVGGSADIEVVAEAEDGAKAVTASDAYRPDVILMDIRMPGVDGLAATRRIRSRARAPQVIVLTTFGADEYVLEALRSGASGFLLKDTAPLEILSAVRSVAAGAAILSPMFIRRLIDHVADPQASSRRARARSRLTALTERENEVAIHVGHGHSNAEIATLLRMGLPTVKGHVSRLLSKLDLNNRVQIALLVHDAELL</sequence>
<dbReference type="PROSITE" id="PS00622">
    <property type="entry name" value="HTH_LUXR_1"/>
    <property type="match status" value="1"/>
</dbReference>
<evidence type="ECO:0000256" key="1">
    <source>
        <dbReference type="ARBA" id="ARBA00022553"/>
    </source>
</evidence>
<evidence type="ECO:0000313" key="9">
    <source>
        <dbReference type="Proteomes" id="UP000198688"/>
    </source>
</evidence>
<evidence type="ECO:0000256" key="3">
    <source>
        <dbReference type="ARBA" id="ARBA00023125"/>
    </source>
</evidence>
<keyword evidence="4" id="KW-0804">Transcription</keyword>
<name>A0A1H1Q2W9_9ACTN</name>
<dbReference type="InterPro" id="IPR011006">
    <property type="entry name" value="CheY-like_superfamily"/>
</dbReference>
<accession>A0A1H1Q2W9</accession>
<dbReference type="PRINTS" id="PR00038">
    <property type="entry name" value="HTHLUXR"/>
</dbReference>
<keyword evidence="2" id="KW-0805">Transcription regulation</keyword>
<dbReference type="PROSITE" id="PS50043">
    <property type="entry name" value="HTH_LUXR_2"/>
    <property type="match status" value="1"/>
</dbReference>
<reference evidence="8 9" key="1">
    <citation type="submission" date="2016-10" db="EMBL/GenBank/DDBJ databases">
        <authorList>
            <person name="de Groot N.N."/>
        </authorList>
    </citation>
    <scope>NUCLEOTIDE SEQUENCE [LARGE SCALE GENOMIC DNA]</scope>
    <source>
        <strain evidence="8 9">DSM 43941</strain>
    </source>
</reference>
<dbReference type="Pfam" id="PF00072">
    <property type="entry name" value="Response_reg"/>
    <property type="match status" value="1"/>
</dbReference>
<dbReference type="SUPFAM" id="SSF52172">
    <property type="entry name" value="CheY-like"/>
    <property type="match status" value="1"/>
</dbReference>
<evidence type="ECO:0000313" key="8">
    <source>
        <dbReference type="EMBL" id="SDS17744.1"/>
    </source>
</evidence>
<dbReference type="GO" id="GO:0003677">
    <property type="term" value="F:DNA binding"/>
    <property type="evidence" value="ECO:0007669"/>
    <property type="project" value="UniProtKB-KW"/>
</dbReference>
<feature type="domain" description="Response regulatory" evidence="7">
    <location>
        <begin position="57"/>
        <end position="173"/>
    </location>
</feature>
<dbReference type="Pfam" id="PF00196">
    <property type="entry name" value="GerE"/>
    <property type="match status" value="1"/>
</dbReference>
<feature type="domain" description="HTH luxR-type" evidence="6">
    <location>
        <begin position="203"/>
        <end position="268"/>
    </location>
</feature>
<dbReference type="PANTHER" id="PTHR43214">
    <property type="entry name" value="TWO-COMPONENT RESPONSE REGULATOR"/>
    <property type="match status" value="1"/>
</dbReference>
<keyword evidence="9" id="KW-1185">Reference proteome</keyword>
<dbReference type="PROSITE" id="PS50110">
    <property type="entry name" value="RESPONSE_REGULATORY"/>
    <property type="match status" value="1"/>
</dbReference>
<dbReference type="InterPro" id="IPR000792">
    <property type="entry name" value="Tscrpt_reg_LuxR_C"/>
</dbReference>
<dbReference type="CDD" id="cd17535">
    <property type="entry name" value="REC_NarL-like"/>
    <property type="match status" value="1"/>
</dbReference>
<dbReference type="PANTHER" id="PTHR43214:SF24">
    <property type="entry name" value="TRANSCRIPTIONAL REGULATORY PROTEIN NARL-RELATED"/>
    <property type="match status" value="1"/>
</dbReference>
<dbReference type="SMART" id="SM00421">
    <property type="entry name" value="HTH_LUXR"/>
    <property type="match status" value="1"/>
</dbReference>
<evidence type="ECO:0000256" key="2">
    <source>
        <dbReference type="ARBA" id="ARBA00023015"/>
    </source>
</evidence>
<dbReference type="SMART" id="SM00448">
    <property type="entry name" value="REC"/>
    <property type="match status" value="1"/>
</dbReference>
<dbReference type="EMBL" id="LT629758">
    <property type="protein sequence ID" value="SDS17744.1"/>
    <property type="molecule type" value="Genomic_DNA"/>
</dbReference>
<protein>
    <submittedName>
        <fullName evidence="8">DNA-binding response regulator, NarL/FixJ family, contains REC and HTH domains</fullName>
    </submittedName>
</protein>
<proteinExistence type="predicted"/>
<dbReference type="InterPro" id="IPR016032">
    <property type="entry name" value="Sig_transdc_resp-reg_C-effctor"/>
</dbReference>
<evidence type="ECO:0000256" key="5">
    <source>
        <dbReference type="PROSITE-ProRule" id="PRU00169"/>
    </source>
</evidence>
<dbReference type="InterPro" id="IPR058245">
    <property type="entry name" value="NreC/VraR/RcsB-like_REC"/>
</dbReference>